<dbReference type="InterPro" id="IPR052897">
    <property type="entry name" value="Sec-Metab_Biosynth_Hydrolase"/>
</dbReference>
<dbReference type="SUPFAM" id="SSF53474">
    <property type="entry name" value="alpha/beta-Hydrolases"/>
    <property type="match status" value="1"/>
</dbReference>
<dbReference type="PANTHER" id="PTHR37017:SF11">
    <property type="entry name" value="ESTERASE_LIPASE_THIOESTERASE DOMAIN-CONTAINING PROTEIN"/>
    <property type="match status" value="1"/>
</dbReference>
<comment type="caution">
    <text evidence="2">The sequence shown here is derived from an EMBL/GenBank/DDBJ whole genome shotgun (WGS) entry which is preliminary data.</text>
</comment>
<protein>
    <recommendedName>
        <fullName evidence="1">AB hydrolase-1 domain-containing protein</fullName>
    </recommendedName>
</protein>
<dbReference type="PANTHER" id="PTHR37017">
    <property type="entry name" value="AB HYDROLASE-1 DOMAIN-CONTAINING PROTEIN-RELATED"/>
    <property type="match status" value="1"/>
</dbReference>
<evidence type="ECO:0000313" key="2">
    <source>
        <dbReference type="EMBL" id="KAK5958332.1"/>
    </source>
</evidence>
<dbReference type="Pfam" id="PF12697">
    <property type="entry name" value="Abhydrolase_6"/>
    <property type="match status" value="1"/>
</dbReference>
<dbReference type="Proteomes" id="UP001316803">
    <property type="component" value="Unassembled WGS sequence"/>
</dbReference>
<feature type="domain" description="AB hydrolase-1" evidence="1">
    <location>
        <begin position="39"/>
        <end position="272"/>
    </location>
</feature>
<dbReference type="InterPro" id="IPR000073">
    <property type="entry name" value="AB_hydrolase_1"/>
</dbReference>
<evidence type="ECO:0000259" key="1">
    <source>
        <dbReference type="Pfam" id="PF12697"/>
    </source>
</evidence>
<dbReference type="InterPro" id="IPR029058">
    <property type="entry name" value="AB_hydrolase_fold"/>
</dbReference>
<reference evidence="2 3" key="1">
    <citation type="submission" date="2022-12" db="EMBL/GenBank/DDBJ databases">
        <title>Genomic features and morphological characterization of a novel Knufia sp. strain isolated from spacecraft assembly facility.</title>
        <authorList>
            <person name="Teixeira M."/>
            <person name="Chander A.M."/>
            <person name="Stajich J.E."/>
            <person name="Venkateswaran K."/>
        </authorList>
    </citation>
    <scope>NUCLEOTIDE SEQUENCE [LARGE SCALE GENOMIC DNA]</scope>
    <source>
        <strain evidence="2 3">FJI-L2-BK-P2</strain>
    </source>
</reference>
<organism evidence="2 3">
    <name type="scientific">Knufia fluminis</name>
    <dbReference type="NCBI Taxonomy" id="191047"/>
    <lineage>
        <taxon>Eukaryota</taxon>
        <taxon>Fungi</taxon>
        <taxon>Dikarya</taxon>
        <taxon>Ascomycota</taxon>
        <taxon>Pezizomycotina</taxon>
        <taxon>Eurotiomycetes</taxon>
        <taxon>Chaetothyriomycetidae</taxon>
        <taxon>Chaetothyriales</taxon>
        <taxon>Trichomeriaceae</taxon>
        <taxon>Knufia</taxon>
    </lineage>
</organism>
<proteinExistence type="predicted"/>
<sequence>MIGVLLGGASQNKRPLGSLQPLLHPRQEYQVDHKMKPHIVLIPGAYHSGDAYDTFRPYLHNHGYQTTALTLPSMGAEPPLTSLNPEVGYIRGKIVPLLDEGHDVVVVMHSYAGFAGSAALRGLSTAEREAEGQSGGVVSLVYLAAWMLDEGKAIRGSGGASGGKLGSSVMREEDNRLYHLDPVNAFYQDVDPELAALCASRLKHHSLPMFYIPQPYAAWKHIPTTYLLCTEDRTIVYERQLKLIEDATVPIQTFTCNAGHSPFLSQPELTAKVIRHAAGEGIEVS</sequence>
<dbReference type="EMBL" id="JAKLMC020000001">
    <property type="protein sequence ID" value="KAK5958332.1"/>
    <property type="molecule type" value="Genomic_DNA"/>
</dbReference>
<gene>
    <name evidence="2" type="ORF">OHC33_000174</name>
</gene>
<evidence type="ECO:0000313" key="3">
    <source>
        <dbReference type="Proteomes" id="UP001316803"/>
    </source>
</evidence>
<name>A0AAN8ETC3_9EURO</name>
<keyword evidence="3" id="KW-1185">Reference proteome</keyword>
<dbReference type="AlphaFoldDB" id="A0AAN8ETC3"/>
<accession>A0AAN8ETC3</accession>
<dbReference type="Gene3D" id="3.40.50.1820">
    <property type="entry name" value="alpha/beta hydrolase"/>
    <property type="match status" value="1"/>
</dbReference>